<evidence type="ECO:0000313" key="1">
    <source>
        <dbReference type="EMBL" id="CAB4152068.1"/>
    </source>
</evidence>
<organism evidence="1">
    <name type="scientific">uncultured Caudovirales phage</name>
    <dbReference type="NCBI Taxonomy" id="2100421"/>
    <lineage>
        <taxon>Viruses</taxon>
        <taxon>Duplodnaviria</taxon>
        <taxon>Heunggongvirae</taxon>
        <taxon>Uroviricota</taxon>
        <taxon>Caudoviricetes</taxon>
        <taxon>Peduoviridae</taxon>
        <taxon>Maltschvirus</taxon>
        <taxon>Maltschvirus maltsch</taxon>
    </lineage>
</organism>
<gene>
    <name evidence="1" type="ORF">UFOVP587_48</name>
</gene>
<dbReference type="EMBL" id="LR796566">
    <property type="protein sequence ID" value="CAB4152068.1"/>
    <property type="molecule type" value="Genomic_DNA"/>
</dbReference>
<sequence>MKVSVAMTDKGFDPDDIEELEEIFSKTVKHSKEGYIVEFHITRLAADDMIKEYINALMGDREAVADCMRNYAYIVQEIMDQVKSESD</sequence>
<name>A0A6J5MZX3_9CAUD</name>
<accession>A0A6J5MZX3</accession>
<reference evidence="1" key="1">
    <citation type="submission" date="2020-04" db="EMBL/GenBank/DDBJ databases">
        <authorList>
            <person name="Chiriac C."/>
            <person name="Salcher M."/>
            <person name="Ghai R."/>
            <person name="Kavagutti S V."/>
        </authorList>
    </citation>
    <scope>NUCLEOTIDE SEQUENCE</scope>
</reference>
<proteinExistence type="predicted"/>
<protein>
    <submittedName>
        <fullName evidence="1">Uncharacterized protein</fullName>
    </submittedName>
</protein>